<feature type="transmembrane region" description="Helical" evidence="8">
    <location>
        <begin position="103"/>
        <end position="124"/>
    </location>
</feature>
<dbReference type="EC" id="2.3.1.269" evidence="8"/>
<evidence type="ECO:0000256" key="7">
    <source>
        <dbReference type="ARBA" id="ARBA00023315"/>
    </source>
</evidence>
<comment type="subcellular location">
    <subcellularLocation>
        <location evidence="1 8">Cell membrane</location>
        <topology evidence="1 8">Multi-pass membrane protein</topology>
    </subcellularLocation>
</comment>
<dbReference type="SUPFAM" id="SSF56317">
    <property type="entry name" value="Carbon-nitrogen hydrolase"/>
    <property type="match status" value="1"/>
</dbReference>
<feature type="transmembrane region" description="Helical" evidence="8">
    <location>
        <begin position="144"/>
        <end position="168"/>
    </location>
</feature>
<dbReference type="GO" id="GO:0005886">
    <property type="term" value="C:plasma membrane"/>
    <property type="evidence" value="ECO:0007669"/>
    <property type="project" value="UniProtKB-SubCell"/>
</dbReference>
<evidence type="ECO:0000259" key="9">
    <source>
        <dbReference type="PROSITE" id="PS50263"/>
    </source>
</evidence>
<accession>A0AAN1XZ06</accession>
<comment type="pathway">
    <text evidence="8">Protein modification; lipoprotein biosynthesis (N-acyl transfer).</text>
</comment>
<evidence type="ECO:0000256" key="6">
    <source>
        <dbReference type="ARBA" id="ARBA00023136"/>
    </source>
</evidence>
<organism evidence="10 11">
    <name type="scientific">Vulcanimicrobium alpinum</name>
    <dbReference type="NCBI Taxonomy" id="3016050"/>
    <lineage>
        <taxon>Bacteria</taxon>
        <taxon>Bacillati</taxon>
        <taxon>Vulcanimicrobiota</taxon>
        <taxon>Vulcanimicrobiia</taxon>
        <taxon>Vulcanimicrobiales</taxon>
        <taxon>Vulcanimicrobiaceae</taxon>
        <taxon>Vulcanimicrobium</taxon>
    </lineage>
</organism>
<evidence type="ECO:0000256" key="4">
    <source>
        <dbReference type="ARBA" id="ARBA00022692"/>
    </source>
</evidence>
<comment type="catalytic activity">
    <reaction evidence="8">
        <text>N-terminal S-1,2-diacyl-sn-glyceryl-L-cysteinyl-[lipoprotein] + a glycerophospholipid = N-acyl-S-1,2-diacyl-sn-glyceryl-L-cysteinyl-[lipoprotein] + a 2-acyl-sn-glycero-3-phospholipid + H(+)</text>
        <dbReference type="Rhea" id="RHEA:48228"/>
        <dbReference type="Rhea" id="RHEA-COMP:14681"/>
        <dbReference type="Rhea" id="RHEA-COMP:14684"/>
        <dbReference type="ChEBI" id="CHEBI:15378"/>
        <dbReference type="ChEBI" id="CHEBI:136912"/>
        <dbReference type="ChEBI" id="CHEBI:140656"/>
        <dbReference type="ChEBI" id="CHEBI:140657"/>
        <dbReference type="ChEBI" id="CHEBI:140660"/>
        <dbReference type="EC" id="2.3.1.269"/>
    </reaction>
</comment>
<feature type="transmembrane region" description="Helical" evidence="8">
    <location>
        <begin position="15"/>
        <end position="34"/>
    </location>
</feature>
<dbReference type="InterPro" id="IPR003010">
    <property type="entry name" value="C-N_Hydrolase"/>
</dbReference>
<protein>
    <recommendedName>
        <fullName evidence="8">Apolipoprotein N-acyltransferase</fullName>
        <shortName evidence="8">ALP N-acyltransferase</shortName>
        <ecNumber evidence="8">2.3.1.269</ecNumber>
    </recommendedName>
</protein>
<reference evidence="10 11" key="1">
    <citation type="journal article" date="2022" name="ISME Commun">
        <title>Vulcanimicrobium alpinus gen. nov. sp. nov., the first cultivated representative of the candidate phylum 'Eremiobacterota', is a metabolically versatile aerobic anoxygenic phototroph.</title>
        <authorList>
            <person name="Yabe S."/>
            <person name="Muto K."/>
            <person name="Abe K."/>
            <person name="Yokota A."/>
            <person name="Staudigel H."/>
            <person name="Tebo B.M."/>
        </authorList>
    </citation>
    <scope>NUCLEOTIDE SEQUENCE [LARGE SCALE GENOMIC DNA]</scope>
    <source>
        <strain evidence="10 11">WC8-2</strain>
    </source>
</reference>
<evidence type="ECO:0000256" key="5">
    <source>
        <dbReference type="ARBA" id="ARBA00022989"/>
    </source>
</evidence>
<feature type="transmembrane region" description="Helical" evidence="8">
    <location>
        <begin position="78"/>
        <end position="96"/>
    </location>
</feature>
<keyword evidence="2 8" id="KW-1003">Cell membrane</keyword>
<dbReference type="InterPro" id="IPR045378">
    <property type="entry name" value="LNT_N"/>
</dbReference>
<dbReference type="KEGG" id="vab:WPS_32570"/>
<feature type="transmembrane region" description="Helical" evidence="8">
    <location>
        <begin position="180"/>
        <end position="197"/>
    </location>
</feature>
<dbReference type="GO" id="GO:0016410">
    <property type="term" value="F:N-acyltransferase activity"/>
    <property type="evidence" value="ECO:0007669"/>
    <property type="project" value="UniProtKB-UniRule"/>
</dbReference>
<dbReference type="CDD" id="cd07571">
    <property type="entry name" value="ALP_N-acyl_transferase"/>
    <property type="match status" value="1"/>
</dbReference>
<keyword evidence="7 8" id="KW-0012">Acyltransferase</keyword>
<dbReference type="EMBL" id="AP025523">
    <property type="protein sequence ID" value="BDE07981.1"/>
    <property type="molecule type" value="Genomic_DNA"/>
</dbReference>
<keyword evidence="3 8" id="KW-0808">Transferase</keyword>
<evidence type="ECO:0000256" key="1">
    <source>
        <dbReference type="ARBA" id="ARBA00004651"/>
    </source>
</evidence>
<evidence type="ECO:0000313" key="10">
    <source>
        <dbReference type="EMBL" id="BDE07981.1"/>
    </source>
</evidence>
<dbReference type="PROSITE" id="PS50263">
    <property type="entry name" value="CN_HYDROLASE"/>
    <property type="match status" value="1"/>
</dbReference>
<dbReference type="Proteomes" id="UP001317532">
    <property type="component" value="Chromosome"/>
</dbReference>
<gene>
    <name evidence="8" type="primary">lnt</name>
    <name evidence="10" type="ORF">WPS_32570</name>
</gene>
<dbReference type="InterPro" id="IPR004563">
    <property type="entry name" value="Apolipo_AcylTrfase"/>
</dbReference>
<dbReference type="GO" id="GO:0042158">
    <property type="term" value="P:lipoprotein biosynthetic process"/>
    <property type="evidence" value="ECO:0007669"/>
    <property type="project" value="UniProtKB-UniRule"/>
</dbReference>
<keyword evidence="5 8" id="KW-1133">Transmembrane helix</keyword>
<keyword evidence="11" id="KW-1185">Reference proteome</keyword>
<sequence>MLCAFALHLAFPQTAWWWIAPFAFAGLIGSWAVLSPRRAALAGYASGLVFFTFGFSWFGETAGALLGPAAPVLDLGPALAEALAFAFAAAVTSIAARRCGAFAFAIASAAAFALAEAARSSGVLGVPLEQIGVAMIDSPLRPLAAYAGVYGITFATALLGASLGWWLLDARDARRARAAAATWIAVAACTALAWTFWPARHAAPPSRRVAAVQGGIAQTLKMTPGGLQVAIERYTAMTRALVPQHPTLILWPETVILAPLDYPRADIRALAQRFAALARETGATLYAGSLAQTTDGAENTLYIFDPRNPRVLDDGSGATARYGKEQLVPFAEYIPGPEWLRRLPFADQIGVYRPAHNAFPTYGGATPLICWESLFGDIAHARLRDDPSLLLVATDDAWFGRTEFPYEHAMAASLRAVESGRWVLRAGATGISGIVAPDGSWTRRTALGGAATVVGEVGPPVDVPYAQLGPGAIALALAGALAIALFGRRPRA</sequence>
<name>A0AAN1XZ06_UNVUL</name>
<proteinExistence type="inferred from homology"/>
<dbReference type="NCBIfam" id="TIGR00546">
    <property type="entry name" value="lnt"/>
    <property type="match status" value="1"/>
</dbReference>
<dbReference type="InterPro" id="IPR036526">
    <property type="entry name" value="C-N_Hydrolase_sf"/>
</dbReference>
<comment type="similarity">
    <text evidence="8">Belongs to the CN hydrolase family. Apolipoprotein N-acyltransferase subfamily.</text>
</comment>
<evidence type="ECO:0000256" key="8">
    <source>
        <dbReference type="HAMAP-Rule" id="MF_01148"/>
    </source>
</evidence>
<keyword evidence="6 8" id="KW-0472">Membrane</keyword>
<feature type="transmembrane region" description="Helical" evidence="8">
    <location>
        <begin position="468"/>
        <end position="487"/>
    </location>
</feature>
<feature type="transmembrane region" description="Helical" evidence="8">
    <location>
        <begin position="41"/>
        <end position="58"/>
    </location>
</feature>
<keyword evidence="4 8" id="KW-0812">Transmembrane</keyword>
<dbReference type="Pfam" id="PF20154">
    <property type="entry name" value="LNT_N"/>
    <property type="match status" value="1"/>
</dbReference>
<dbReference type="HAMAP" id="MF_01148">
    <property type="entry name" value="Lnt"/>
    <property type="match status" value="1"/>
</dbReference>
<feature type="domain" description="CN hydrolase" evidence="9">
    <location>
        <begin position="212"/>
        <end position="459"/>
    </location>
</feature>
<comment type="function">
    <text evidence="8">Catalyzes the phospholipid dependent N-acylation of the N-terminal cysteine of apolipoprotein, the last step in lipoprotein maturation.</text>
</comment>
<dbReference type="PANTHER" id="PTHR38686:SF1">
    <property type="entry name" value="APOLIPOPROTEIN N-ACYLTRANSFERASE"/>
    <property type="match status" value="1"/>
</dbReference>
<dbReference type="Pfam" id="PF00795">
    <property type="entry name" value="CN_hydrolase"/>
    <property type="match status" value="1"/>
</dbReference>
<dbReference type="AlphaFoldDB" id="A0AAN1XZ06"/>
<dbReference type="PANTHER" id="PTHR38686">
    <property type="entry name" value="APOLIPOPROTEIN N-ACYLTRANSFERASE"/>
    <property type="match status" value="1"/>
</dbReference>
<dbReference type="Gene3D" id="3.60.110.10">
    <property type="entry name" value="Carbon-nitrogen hydrolase"/>
    <property type="match status" value="1"/>
</dbReference>
<evidence type="ECO:0000313" key="11">
    <source>
        <dbReference type="Proteomes" id="UP001317532"/>
    </source>
</evidence>
<evidence type="ECO:0000256" key="3">
    <source>
        <dbReference type="ARBA" id="ARBA00022679"/>
    </source>
</evidence>
<evidence type="ECO:0000256" key="2">
    <source>
        <dbReference type="ARBA" id="ARBA00022475"/>
    </source>
</evidence>